<keyword evidence="1" id="KW-0436">Ligase</keyword>
<feature type="domain" description="AMP-dependent synthetase/ligase" evidence="2">
    <location>
        <begin position="8"/>
        <end position="340"/>
    </location>
</feature>
<dbReference type="PANTHER" id="PTHR43767">
    <property type="entry name" value="LONG-CHAIN-FATTY-ACID--COA LIGASE"/>
    <property type="match status" value="1"/>
</dbReference>
<accession>A0AA37CVS2</accession>
<dbReference type="GO" id="GO:0016874">
    <property type="term" value="F:ligase activity"/>
    <property type="evidence" value="ECO:0007669"/>
    <property type="project" value="UniProtKB-KW"/>
</dbReference>
<sequence length="507" mass="54006">MSLFDAIARHASLTPRQPALQGSQGELDYRTLWQQIQRLADRLQHAGIRRLALQLDNGLPWALIDLACTRAGIVVIPVPHFFSPTQQAWLLESSGADALVGPEHQGWQAAAPFVLMAGRPDEQAVPLWRRIPTSLPELPAGTAKITYTSGTTGQPKGVCLSLAQMTAVCESLAERVAPARVEQHLTLLPLTTLLENLTGLYVPLLTGASSRIPSLGELGFSGSSKLDPATLAQALLRWPSHSLVLVPELLRLLLALCGANPVLAEGLRGLRFVAVGGGKVAPDLIGHARAAGLPVYEGYGLSECGSVVALNGPLGDRPGSVGLPLPHCRVTIAADGEVMVSGSAMLGYLGEEGAAANPLATGKPADPQIATGDLGHLDEEGYLHITGRKKNVQITAFGRNFSPEWVEAQAQLCPAIARIVIFGDGQPANVALIQPLPGSQSQLAEQIARLNRQLPDYARIHHWLPVALDQHPGLLTANGRPRRNEIYQHFSRQIDQCLTQGLTGESS</sequence>
<dbReference type="Proteomes" id="UP000886934">
    <property type="component" value="Unassembled WGS sequence"/>
</dbReference>
<evidence type="ECO:0000259" key="2">
    <source>
        <dbReference type="Pfam" id="PF00501"/>
    </source>
</evidence>
<dbReference type="RefSeq" id="WP_216943946.1">
    <property type="nucleotide sequence ID" value="NZ_AP024948.1"/>
</dbReference>
<name>A0AA37CVS2_AERCA</name>
<dbReference type="Pfam" id="PF23562">
    <property type="entry name" value="AMP-binding_C_3"/>
    <property type="match status" value="1"/>
</dbReference>
<dbReference type="Pfam" id="PF00501">
    <property type="entry name" value="AMP-binding"/>
    <property type="match status" value="1"/>
</dbReference>
<comment type="caution">
    <text evidence="3">The sequence shown here is derived from an EMBL/GenBank/DDBJ whole genome shotgun (WGS) entry which is preliminary data.</text>
</comment>
<dbReference type="AlphaFoldDB" id="A0AA37CVS2"/>
<dbReference type="InterPro" id="IPR000873">
    <property type="entry name" value="AMP-dep_synth/lig_dom"/>
</dbReference>
<dbReference type="Proteomes" id="UP001160758">
    <property type="component" value="Unassembled WGS sequence"/>
</dbReference>
<reference evidence="3" key="1">
    <citation type="submission" date="2021-07" db="EMBL/GenBank/DDBJ databases">
        <title>Draft genome sequence of carbapenem-resistant Aeromonas spp. in Japan.</title>
        <authorList>
            <person name="Maehana S."/>
            <person name="Suzuki M."/>
            <person name="Kitasato H."/>
        </authorList>
    </citation>
    <scope>NUCLEOTIDE SEQUENCE</scope>
    <source>
        <strain evidence="3">KAM351</strain>
    </source>
</reference>
<evidence type="ECO:0000313" key="5">
    <source>
        <dbReference type="Proteomes" id="UP000886934"/>
    </source>
</evidence>
<proteinExistence type="predicted"/>
<reference evidence="4" key="2">
    <citation type="submission" date="2022-09" db="EMBL/GenBank/DDBJ databases">
        <title>Intensive care unit water sources are persistently colonized with multi-drug resistant bacteria and are the site of extensive horizontal gene transfer of antibiotic resistance genes.</title>
        <authorList>
            <person name="Diorio-Toth L."/>
        </authorList>
    </citation>
    <scope>NUCLEOTIDE SEQUENCE</scope>
    <source>
        <strain evidence="4">GD03796</strain>
    </source>
</reference>
<dbReference type="EMBL" id="BPNN01000014">
    <property type="protein sequence ID" value="GJA62728.1"/>
    <property type="molecule type" value="Genomic_DNA"/>
</dbReference>
<gene>
    <name evidence="3" type="ORF">KAM351_13390</name>
    <name evidence="4" type="ORF">N5I07_06140</name>
</gene>
<evidence type="ECO:0000313" key="4">
    <source>
        <dbReference type="EMBL" id="MDH1897155.1"/>
    </source>
</evidence>
<organism evidence="3 5">
    <name type="scientific">Aeromonas caviae</name>
    <name type="common">Aeromonas punctata</name>
    <dbReference type="NCBI Taxonomy" id="648"/>
    <lineage>
        <taxon>Bacteria</taxon>
        <taxon>Pseudomonadati</taxon>
        <taxon>Pseudomonadota</taxon>
        <taxon>Gammaproteobacteria</taxon>
        <taxon>Aeromonadales</taxon>
        <taxon>Aeromonadaceae</taxon>
        <taxon>Aeromonas</taxon>
    </lineage>
</organism>
<evidence type="ECO:0000256" key="1">
    <source>
        <dbReference type="ARBA" id="ARBA00022598"/>
    </source>
</evidence>
<dbReference type="EMBL" id="JAOCFT010000001">
    <property type="protein sequence ID" value="MDH1897155.1"/>
    <property type="molecule type" value="Genomic_DNA"/>
</dbReference>
<dbReference type="PROSITE" id="PS00455">
    <property type="entry name" value="AMP_BINDING"/>
    <property type="match status" value="1"/>
</dbReference>
<dbReference type="PANTHER" id="PTHR43767:SF8">
    <property type="entry name" value="LONG-CHAIN-FATTY-ACID--COA LIGASE"/>
    <property type="match status" value="1"/>
</dbReference>
<evidence type="ECO:0000313" key="3">
    <source>
        <dbReference type="EMBL" id="GJA62728.1"/>
    </source>
</evidence>
<dbReference type="InterPro" id="IPR020845">
    <property type="entry name" value="AMP-binding_CS"/>
</dbReference>
<dbReference type="InterPro" id="IPR050237">
    <property type="entry name" value="ATP-dep_AMP-bd_enzyme"/>
</dbReference>
<protein>
    <submittedName>
        <fullName evidence="4">AMP-binding protein</fullName>
    </submittedName>
    <submittedName>
        <fullName evidence="3">Long-chain acyl-CoA synthetase</fullName>
    </submittedName>
</protein>